<reference evidence="3" key="1">
    <citation type="submission" date="2015-07" db="EMBL/GenBank/DDBJ databases">
        <title>MeaNS - Measles Nucleotide Surveillance Program.</title>
        <authorList>
            <person name="Tran T."/>
            <person name="Druce J."/>
        </authorList>
    </citation>
    <scope>NUCLEOTIDE SEQUENCE</scope>
    <source>
        <strain evidence="3">UCB-OBI-ISO-001</strain>
        <tissue evidence="3">Gonad</tissue>
    </source>
</reference>
<gene>
    <name evidence="3" type="ORF">OCBIM_22009249mg</name>
</gene>
<dbReference type="EMBL" id="KQ417578">
    <property type="protein sequence ID" value="KOF91296.1"/>
    <property type="molecule type" value="Genomic_DNA"/>
</dbReference>
<keyword evidence="1" id="KW-1133">Transmembrane helix</keyword>
<keyword evidence="2" id="KW-0732">Signal</keyword>
<evidence type="ECO:0000313" key="3">
    <source>
        <dbReference type="EMBL" id="KOF91296.1"/>
    </source>
</evidence>
<evidence type="ECO:0008006" key="4">
    <source>
        <dbReference type="Google" id="ProtNLM"/>
    </source>
</evidence>
<proteinExistence type="predicted"/>
<evidence type="ECO:0000256" key="1">
    <source>
        <dbReference type="SAM" id="Phobius"/>
    </source>
</evidence>
<feature type="signal peptide" evidence="2">
    <location>
        <begin position="1"/>
        <end position="24"/>
    </location>
</feature>
<keyword evidence="1" id="KW-0472">Membrane</keyword>
<sequence length="69" mass="8152">MFPLICYPFQISFFFVFLFSNCQSAHLNIHRCNTYFPSFLTVCSRVLFCSRLLSFALLTYVFSLNIIFT</sequence>
<dbReference type="AlphaFoldDB" id="A0A0L8HPY8"/>
<feature type="transmembrane region" description="Helical" evidence="1">
    <location>
        <begin position="48"/>
        <end position="68"/>
    </location>
</feature>
<feature type="chain" id="PRO_5005583855" description="Secreted protein" evidence="2">
    <location>
        <begin position="25"/>
        <end position="69"/>
    </location>
</feature>
<organism evidence="3">
    <name type="scientific">Octopus bimaculoides</name>
    <name type="common">California two-spotted octopus</name>
    <dbReference type="NCBI Taxonomy" id="37653"/>
    <lineage>
        <taxon>Eukaryota</taxon>
        <taxon>Metazoa</taxon>
        <taxon>Spiralia</taxon>
        <taxon>Lophotrochozoa</taxon>
        <taxon>Mollusca</taxon>
        <taxon>Cephalopoda</taxon>
        <taxon>Coleoidea</taxon>
        <taxon>Octopodiformes</taxon>
        <taxon>Octopoda</taxon>
        <taxon>Incirrata</taxon>
        <taxon>Octopodidae</taxon>
        <taxon>Octopus</taxon>
    </lineage>
</organism>
<accession>A0A0L8HPY8</accession>
<evidence type="ECO:0000256" key="2">
    <source>
        <dbReference type="SAM" id="SignalP"/>
    </source>
</evidence>
<name>A0A0L8HPY8_OCTBM</name>
<protein>
    <recommendedName>
        <fullName evidence="4">Secreted protein</fullName>
    </recommendedName>
</protein>
<keyword evidence="1" id="KW-0812">Transmembrane</keyword>